<dbReference type="HOGENOM" id="CLU_1588057_0_0_1"/>
<protein>
    <recommendedName>
        <fullName evidence="4">Apple domain-containing protein</fullName>
    </recommendedName>
</protein>
<evidence type="ECO:0008006" key="4">
    <source>
        <dbReference type="Google" id="ProtNLM"/>
    </source>
</evidence>
<gene>
    <name evidence="1" type="ORF">CAPTEDRAFT_209065</name>
</gene>
<evidence type="ECO:0000313" key="3">
    <source>
        <dbReference type="Proteomes" id="UP000014760"/>
    </source>
</evidence>
<sequence length="168" mass="17612">MPGTTNFQFNDGTRNLFFTDRVEVEAIGIVSGEVVDKTTDIPEGYAAYPAISVAGGSQQSGAFTGEECTLACVNEPTCVAFDYTYGDDGSGNIVGQCYFNELATKCGTIGNNTISYHMAELPVCTTGVLSLLIGGKIQSGGLRTADNRLKSEAKNWASKTAAGTNHSS</sequence>
<proteinExistence type="predicted"/>
<evidence type="ECO:0000313" key="2">
    <source>
        <dbReference type="EnsemblMetazoa" id="CapteP209065"/>
    </source>
</evidence>
<dbReference type="Proteomes" id="UP000014760">
    <property type="component" value="Unassembled WGS sequence"/>
</dbReference>
<dbReference type="EMBL" id="AMQN01017531">
    <property type="status" value="NOT_ANNOTATED_CDS"/>
    <property type="molecule type" value="Genomic_DNA"/>
</dbReference>
<dbReference type="EnsemblMetazoa" id="CapteT209065">
    <property type="protein sequence ID" value="CapteP209065"/>
    <property type="gene ID" value="CapteG209065"/>
</dbReference>
<reference evidence="2" key="3">
    <citation type="submission" date="2015-06" db="UniProtKB">
        <authorList>
            <consortium name="EnsemblMetazoa"/>
        </authorList>
    </citation>
    <scope>IDENTIFICATION</scope>
</reference>
<name>R7VIZ9_CAPTE</name>
<accession>R7VIZ9</accession>
<organism evidence="1">
    <name type="scientific">Capitella teleta</name>
    <name type="common">Polychaete worm</name>
    <dbReference type="NCBI Taxonomy" id="283909"/>
    <lineage>
        <taxon>Eukaryota</taxon>
        <taxon>Metazoa</taxon>
        <taxon>Spiralia</taxon>
        <taxon>Lophotrochozoa</taxon>
        <taxon>Annelida</taxon>
        <taxon>Polychaeta</taxon>
        <taxon>Sedentaria</taxon>
        <taxon>Scolecida</taxon>
        <taxon>Capitellidae</taxon>
        <taxon>Capitella</taxon>
    </lineage>
</organism>
<reference evidence="3" key="1">
    <citation type="submission" date="2012-12" db="EMBL/GenBank/DDBJ databases">
        <authorList>
            <person name="Hellsten U."/>
            <person name="Grimwood J."/>
            <person name="Chapman J.A."/>
            <person name="Shapiro H."/>
            <person name="Aerts A."/>
            <person name="Otillar R.P."/>
            <person name="Terry A.Y."/>
            <person name="Boore J.L."/>
            <person name="Simakov O."/>
            <person name="Marletaz F."/>
            <person name="Cho S.-J."/>
            <person name="Edsinger-Gonzales E."/>
            <person name="Havlak P."/>
            <person name="Kuo D.-H."/>
            <person name="Larsson T."/>
            <person name="Lv J."/>
            <person name="Arendt D."/>
            <person name="Savage R."/>
            <person name="Osoegawa K."/>
            <person name="de Jong P."/>
            <person name="Lindberg D.R."/>
            <person name="Seaver E.C."/>
            <person name="Weisblat D.A."/>
            <person name="Putnam N.H."/>
            <person name="Grigoriev I.V."/>
            <person name="Rokhsar D.S."/>
        </authorList>
    </citation>
    <scope>NUCLEOTIDE SEQUENCE</scope>
    <source>
        <strain evidence="3">I ESC-2004</strain>
    </source>
</reference>
<dbReference type="EMBL" id="KB293225">
    <property type="protein sequence ID" value="ELU16276.1"/>
    <property type="molecule type" value="Genomic_DNA"/>
</dbReference>
<dbReference type="EMBL" id="AMQN01017530">
    <property type="status" value="NOT_ANNOTATED_CDS"/>
    <property type="molecule type" value="Genomic_DNA"/>
</dbReference>
<evidence type="ECO:0000313" key="1">
    <source>
        <dbReference type="EMBL" id="ELU16276.1"/>
    </source>
</evidence>
<reference evidence="1 3" key="2">
    <citation type="journal article" date="2013" name="Nature">
        <title>Insights into bilaterian evolution from three spiralian genomes.</title>
        <authorList>
            <person name="Simakov O."/>
            <person name="Marletaz F."/>
            <person name="Cho S.J."/>
            <person name="Edsinger-Gonzales E."/>
            <person name="Havlak P."/>
            <person name="Hellsten U."/>
            <person name="Kuo D.H."/>
            <person name="Larsson T."/>
            <person name="Lv J."/>
            <person name="Arendt D."/>
            <person name="Savage R."/>
            <person name="Osoegawa K."/>
            <person name="de Jong P."/>
            <person name="Grimwood J."/>
            <person name="Chapman J.A."/>
            <person name="Shapiro H."/>
            <person name="Aerts A."/>
            <person name="Otillar R.P."/>
            <person name="Terry A.Y."/>
            <person name="Boore J.L."/>
            <person name="Grigoriev I.V."/>
            <person name="Lindberg D.R."/>
            <person name="Seaver E.C."/>
            <person name="Weisblat D.A."/>
            <person name="Putnam N.H."/>
            <person name="Rokhsar D.S."/>
        </authorList>
    </citation>
    <scope>NUCLEOTIDE SEQUENCE</scope>
    <source>
        <strain evidence="1 3">I ESC-2004</strain>
    </source>
</reference>
<keyword evidence="3" id="KW-1185">Reference proteome</keyword>
<dbReference type="AlphaFoldDB" id="R7VIZ9"/>